<feature type="signal peptide" evidence="1">
    <location>
        <begin position="1"/>
        <end position="31"/>
    </location>
</feature>
<gene>
    <name evidence="2" type="ORF">SAMN05444141_101942</name>
</gene>
<feature type="chain" id="PRO_5010315285" description="Cobalt-zinc-cadmium efflux system protein" evidence="1">
    <location>
        <begin position="32"/>
        <end position="116"/>
    </location>
</feature>
<protein>
    <recommendedName>
        <fullName evidence="4">Cobalt-zinc-cadmium efflux system protein</fullName>
    </recommendedName>
</protein>
<dbReference type="AlphaFoldDB" id="A0A1I6YKA8"/>
<accession>A0A1I6YKA8</accession>
<dbReference type="Proteomes" id="UP000183371">
    <property type="component" value="Unassembled WGS sequence"/>
</dbReference>
<reference evidence="3" key="1">
    <citation type="submission" date="2016-10" db="EMBL/GenBank/DDBJ databases">
        <authorList>
            <person name="Varghese N."/>
            <person name="Submissions S."/>
        </authorList>
    </citation>
    <scope>NUCLEOTIDE SEQUENCE [LARGE SCALE GENOMIC DNA]</scope>
    <source>
        <strain evidence="3">DSM 17465</strain>
    </source>
</reference>
<evidence type="ECO:0008006" key="4">
    <source>
        <dbReference type="Google" id="ProtNLM"/>
    </source>
</evidence>
<evidence type="ECO:0000313" key="3">
    <source>
        <dbReference type="Proteomes" id="UP000183371"/>
    </source>
</evidence>
<keyword evidence="3" id="KW-1185">Reference proteome</keyword>
<keyword evidence="1" id="KW-0732">Signal</keyword>
<sequence length="116" mass="12561">MRHRLSAYVSRLIMSFAFLAFLIAGGTFSHAFDNHSNHVHDIAGVEDHSHAQSGPWDPSFIETDTVHCGANLLALVSEIEAKMVSLNGSALSLELRNAPSAVTLIDPPPPRTHSFS</sequence>
<evidence type="ECO:0000313" key="2">
    <source>
        <dbReference type="EMBL" id="SFT50929.1"/>
    </source>
</evidence>
<organism evidence="2 3">
    <name type="scientific">Pseudovibrio denitrificans</name>
    <dbReference type="NCBI Taxonomy" id="258256"/>
    <lineage>
        <taxon>Bacteria</taxon>
        <taxon>Pseudomonadati</taxon>
        <taxon>Pseudomonadota</taxon>
        <taxon>Alphaproteobacteria</taxon>
        <taxon>Hyphomicrobiales</taxon>
        <taxon>Stappiaceae</taxon>
        <taxon>Pseudovibrio</taxon>
    </lineage>
</organism>
<name>A0A1I6YKA8_9HYPH</name>
<proteinExistence type="predicted"/>
<evidence type="ECO:0000256" key="1">
    <source>
        <dbReference type="SAM" id="SignalP"/>
    </source>
</evidence>
<dbReference type="EMBL" id="FPBD01000001">
    <property type="protein sequence ID" value="SFT50929.1"/>
    <property type="molecule type" value="Genomic_DNA"/>
</dbReference>